<proteinExistence type="predicted"/>
<name>A0ACA9QDM2_9GLOM</name>
<keyword evidence="2" id="KW-1185">Reference proteome</keyword>
<evidence type="ECO:0000313" key="2">
    <source>
        <dbReference type="Proteomes" id="UP000789920"/>
    </source>
</evidence>
<organism evidence="1 2">
    <name type="scientific">Racocetra persica</name>
    <dbReference type="NCBI Taxonomy" id="160502"/>
    <lineage>
        <taxon>Eukaryota</taxon>
        <taxon>Fungi</taxon>
        <taxon>Fungi incertae sedis</taxon>
        <taxon>Mucoromycota</taxon>
        <taxon>Glomeromycotina</taxon>
        <taxon>Glomeromycetes</taxon>
        <taxon>Diversisporales</taxon>
        <taxon>Gigasporaceae</taxon>
        <taxon>Racocetra</taxon>
    </lineage>
</organism>
<dbReference type="Proteomes" id="UP000789920">
    <property type="component" value="Unassembled WGS sequence"/>
</dbReference>
<comment type="caution">
    <text evidence="1">The sequence shown here is derived from an EMBL/GenBank/DDBJ whole genome shotgun (WGS) entry which is preliminary data.</text>
</comment>
<feature type="non-terminal residue" evidence="1">
    <location>
        <position position="58"/>
    </location>
</feature>
<accession>A0ACA9QDM2</accession>
<sequence>LQLDIPYYHYSFAIEVQGKQHEKYHKFFHRNQEAFKKQLDRDQLKKELCEENWIVLIE</sequence>
<evidence type="ECO:0000313" key="1">
    <source>
        <dbReference type="EMBL" id="CAG8746906.1"/>
    </source>
</evidence>
<protein>
    <submittedName>
        <fullName evidence="1">28756_t:CDS:1</fullName>
    </submittedName>
</protein>
<feature type="non-terminal residue" evidence="1">
    <location>
        <position position="1"/>
    </location>
</feature>
<reference evidence="1" key="1">
    <citation type="submission" date="2021-06" db="EMBL/GenBank/DDBJ databases">
        <authorList>
            <person name="Kallberg Y."/>
            <person name="Tangrot J."/>
            <person name="Rosling A."/>
        </authorList>
    </citation>
    <scope>NUCLEOTIDE SEQUENCE</scope>
    <source>
        <strain evidence="1">MA461A</strain>
    </source>
</reference>
<dbReference type="EMBL" id="CAJVQC010030883">
    <property type="protein sequence ID" value="CAG8746906.1"/>
    <property type="molecule type" value="Genomic_DNA"/>
</dbReference>
<gene>
    <name evidence="1" type="ORF">RPERSI_LOCUS13760</name>
</gene>